<dbReference type="NCBIfam" id="NF033876">
    <property type="entry name" value="flagella_HExxH"/>
    <property type="match status" value="1"/>
</dbReference>
<evidence type="ECO:0000256" key="2">
    <source>
        <dbReference type="ARBA" id="ARBA00022525"/>
    </source>
</evidence>
<evidence type="ECO:0000256" key="4">
    <source>
        <dbReference type="RuleBase" id="RU362073"/>
    </source>
</evidence>
<comment type="function">
    <text evidence="4">Flagellin is the subunit protein which polymerizes to form the filaments of bacterial flagella.</text>
</comment>
<dbReference type="InterPro" id="IPR042187">
    <property type="entry name" value="Flagellin_C_sub2"/>
</dbReference>
<comment type="subcellular location">
    <subcellularLocation>
        <location evidence="4">Secreted</location>
    </subcellularLocation>
    <subcellularLocation>
        <location evidence="4">Bacterial flagellum</location>
    </subcellularLocation>
</comment>
<dbReference type="Gene3D" id="6.10.10.10">
    <property type="entry name" value="Flagellar export chaperone, C-terminal domain"/>
    <property type="match status" value="1"/>
</dbReference>
<reference evidence="7 9" key="1">
    <citation type="submission" date="2020-05" db="EMBL/GenBank/DDBJ databases">
        <title>Characterization of novel class B3 metallo-beta-lactamase from novel Pseudomonas species.</title>
        <authorList>
            <person name="Yamada K."/>
            <person name="Aoki K."/>
            <person name="Ishii Y."/>
        </authorList>
    </citation>
    <scope>NUCLEOTIDE SEQUENCE [LARGE SCALE GENOMIC DNA]</scope>
    <source>
        <strain evidence="7 9">TUM18999</strain>
        <strain evidence="8 10">TUM20286</strain>
    </source>
</reference>
<dbReference type="Pfam" id="PF00700">
    <property type="entry name" value="Flagellin_C"/>
    <property type="match status" value="1"/>
</dbReference>
<dbReference type="Pfam" id="PF00669">
    <property type="entry name" value="Flagellin_N"/>
    <property type="match status" value="1"/>
</dbReference>
<dbReference type="PRINTS" id="PR00207">
    <property type="entry name" value="FLAGELLIN"/>
</dbReference>
<evidence type="ECO:0000256" key="3">
    <source>
        <dbReference type="ARBA" id="ARBA00023143"/>
    </source>
</evidence>
<dbReference type="GO" id="GO:0009288">
    <property type="term" value="C:bacterial-type flagellum"/>
    <property type="evidence" value="ECO:0007669"/>
    <property type="project" value="UniProtKB-SubCell"/>
</dbReference>
<keyword evidence="7" id="KW-0969">Cilium</keyword>
<evidence type="ECO:0000259" key="6">
    <source>
        <dbReference type="Pfam" id="PF00700"/>
    </source>
</evidence>
<evidence type="ECO:0000313" key="9">
    <source>
        <dbReference type="Proteomes" id="UP000509383"/>
    </source>
</evidence>
<name>A0A6J4EAT1_9PSED</name>
<feature type="domain" description="Flagellin N-terminal" evidence="5">
    <location>
        <begin position="4"/>
        <end position="139"/>
    </location>
</feature>
<dbReference type="GO" id="GO:0005198">
    <property type="term" value="F:structural molecule activity"/>
    <property type="evidence" value="ECO:0007669"/>
    <property type="project" value="UniProtKB-UniRule"/>
</dbReference>
<comment type="similarity">
    <text evidence="1 4">Belongs to the bacterial flagellin family.</text>
</comment>
<dbReference type="InterPro" id="IPR001029">
    <property type="entry name" value="Flagellin_N"/>
</dbReference>
<evidence type="ECO:0000259" key="5">
    <source>
        <dbReference type="Pfam" id="PF00669"/>
    </source>
</evidence>
<keyword evidence="7" id="KW-0282">Flagellum</keyword>
<sequence length="556" mass="57942">MLTVNTNIASSFTRRQLSTTDNALGKTLQRLSTGQRINSAKDDAAGLQISNALTSQVRGLNVATRNANDGMSMLQVGEGALQSVTSALQRIRTLGLQAMNGSNSETDRAALNQEAQKLLEEINRVNETTTFGGRKIFSQDSGSQLGKLDERAVLNSLKGFWISEGEQRVFDAYGIKADGATLKITLSNDPSSTTLASVAGSPGAGGKYYNQVLDVNMAYFDGSSLPNGGNNPGQYTDRVLAHEMTHAVMGRAMNFNALPGWFKEGTAEAVQGADERLRSDIAASSIGAVVGAFGGIGSSAGYSASYAAVRYMHAEIKAAGGNGIKDVMQYLAGHANSTLDDALANASHGAFASAADFGTQFSANGAAFIAGMDLTNEDTGAIGGFDADGGDVLTAEDVLPNRGTGTPGSLGFKLEEPKLFDANATGGGVQTSLQVGANAWETIDVGLASFNTGAMALNNVNLIKTPGLAVMDIDDALAYVDRQRAYMGAIQNRLDNTVSNLQNISENASASRSRITDADFAAESATLASKQILRQAAQSMLVQANQMPQAVLSLLG</sequence>
<dbReference type="KEGG" id="ptw:TUM18999_49310"/>
<evidence type="ECO:0000313" key="7">
    <source>
        <dbReference type="EMBL" id="BCG26740.1"/>
    </source>
</evidence>
<dbReference type="SUPFAM" id="SSF64518">
    <property type="entry name" value="Phase 1 flagellin"/>
    <property type="match status" value="1"/>
</dbReference>
<dbReference type="InterPro" id="IPR046358">
    <property type="entry name" value="Flagellin_C"/>
</dbReference>
<keyword evidence="2 4" id="KW-0964">Secreted</keyword>
<evidence type="ECO:0000313" key="10">
    <source>
        <dbReference type="Proteomes" id="UP001054892"/>
    </source>
</evidence>
<dbReference type="PANTHER" id="PTHR42792:SF2">
    <property type="entry name" value="FLAGELLIN"/>
    <property type="match status" value="1"/>
</dbReference>
<proteinExistence type="inferred from homology"/>
<dbReference type="EMBL" id="AP023189">
    <property type="protein sequence ID" value="BCG26740.1"/>
    <property type="molecule type" value="Genomic_DNA"/>
</dbReference>
<feature type="domain" description="Flagellin C-terminal" evidence="6">
    <location>
        <begin position="473"/>
        <end position="555"/>
    </location>
</feature>
<dbReference type="Proteomes" id="UP000509383">
    <property type="component" value="Chromosome"/>
</dbReference>
<dbReference type="InterPro" id="IPR001492">
    <property type="entry name" value="Flagellin"/>
</dbReference>
<keyword evidence="7" id="KW-0966">Cell projection</keyword>
<protein>
    <recommendedName>
        <fullName evidence="4">Flagellin</fullName>
    </recommendedName>
</protein>
<dbReference type="Gene3D" id="1.20.1330.10">
    <property type="entry name" value="f41 fragment of flagellin, N-terminal domain"/>
    <property type="match status" value="2"/>
</dbReference>
<accession>A0A6J4EAT1</accession>
<dbReference type="GO" id="GO:0005576">
    <property type="term" value="C:extracellular region"/>
    <property type="evidence" value="ECO:0007669"/>
    <property type="project" value="UniProtKB-SubCell"/>
</dbReference>
<dbReference type="AlphaFoldDB" id="A0A6J4EAT1"/>
<keyword evidence="3 4" id="KW-0975">Bacterial flagellum</keyword>
<keyword evidence="10" id="KW-1185">Reference proteome</keyword>
<dbReference type="EMBL" id="BQKM01000001">
    <property type="protein sequence ID" value="GJN50524.1"/>
    <property type="molecule type" value="Genomic_DNA"/>
</dbReference>
<organism evidence="7 9">
    <name type="scientific">Pseudomonas tohonis</name>
    <dbReference type="NCBI Taxonomy" id="2725477"/>
    <lineage>
        <taxon>Bacteria</taxon>
        <taxon>Pseudomonadati</taxon>
        <taxon>Pseudomonadota</taxon>
        <taxon>Gammaproteobacteria</taxon>
        <taxon>Pseudomonadales</taxon>
        <taxon>Pseudomonadaceae</taxon>
        <taxon>Pseudomonas</taxon>
    </lineage>
</organism>
<gene>
    <name evidence="7" type="primary">fliC_2</name>
    <name evidence="8" type="synonym">fliC_1</name>
    <name evidence="7" type="ORF">TUM18999_49310</name>
    <name evidence="8" type="ORF">TUM20286_02760</name>
</gene>
<dbReference type="PANTHER" id="PTHR42792">
    <property type="entry name" value="FLAGELLIN"/>
    <property type="match status" value="1"/>
</dbReference>
<evidence type="ECO:0000313" key="8">
    <source>
        <dbReference type="EMBL" id="GJN50524.1"/>
    </source>
</evidence>
<evidence type="ECO:0000256" key="1">
    <source>
        <dbReference type="ARBA" id="ARBA00005709"/>
    </source>
</evidence>
<dbReference type="RefSeq" id="WP_173172911.1">
    <property type="nucleotide sequence ID" value="NZ_AP023189.1"/>
</dbReference>
<dbReference type="Proteomes" id="UP001054892">
    <property type="component" value="Unassembled WGS sequence"/>
</dbReference>